<dbReference type="Pfam" id="PF21948">
    <property type="entry name" value="LplA-B_cat"/>
    <property type="match status" value="1"/>
</dbReference>
<evidence type="ECO:0000256" key="2">
    <source>
        <dbReference type="ARBA" id="ARBA00022679"/>
    </source>
</evidence>
<evidence type="ECO:0000256" key="6">
    <source>
        <dbReference type="PIRNR" id="PIRNR016262"/>
    </source>
</evidence>
<dbReference type="InterPro" id="IPR045864">
    <property type="entry name" value="aa-tRNA-synth_II/BPL/LPL"/>
</dbReference>
<feature type="binding site" evidence="5 8">
    <location>
        <begin position="87"/>
        <end position="94"/>
    </location>
    <ligand>
        <name>substrate</name>
    </ligand>
</feature>
<dbReference type="PANTHER" id="PTHR10993">
    <property type="entry name" value="OCTANOYLTRANSFERASE"/>
    <property type="match status" value="1"/>
</dbReference>
<evidence type="ECO:0000259" key="10">
    <source>
        <dbReference type="PROSITE" id="PS51733"/>
    </source>
</evidence>
<dbReference type="PROSITE" id="PS51733">
    <property type="entry name" value="BPL_LPL_CATALYTIC"/>
    <property type="match status" value="1"/>
</dbReference>
<dbReference type="GO" id="GO:0033819">
    <property type="term" value="F:lipoyl(octanoyl) transferase activity"/>
    <property type="evidence" value="ECO:0007669"/>
    <property type="project" value="UniProtKB-EC"/>
</dbReference>
<dbReference type="GO" id="GO:0009249">
    <property type="term" value="P:protein lipoylation"/>
    <property type="evidence" value="ECO:0007669"/>
    <property type="project" value="InterPro"/>
</dbReference>
<comment type="function">
    <text evidence="4 5 6">Catalyzes the transfer of endogenously produced octanoic acid from octanoyl-acyl-carrier-protein onto the lipoyl domains of lipoate-dependent enzymes. Lipoyl-ACP can also act as a substrate although octanoyl-ACP is likely to be the physiological substrate.</text>
</comment>
<evidence type="ECO:0000313" key="12">
    <source>
        <dbReference type="Proteomes" id="UP000032946"/>
    </source>
</evidence>
<feature type="site" description="Lowers pKa of active site Cys" evidence="5 9">
    <location>
        <position position="151"/>
    </location>
</feature>
<evidence type="ECO:0000256" key="9">
    <source>
        <dbReference type="PIRSR" id="PIRSR016262-3"/>
    </source>
</evidence>
<comment type="subcellular location">
    <subcellularLocation>
        <location evidence="5">Cytoplasm</location>
    </subcellularLocation>
</comment>
<feature type="active site" description="Acyl-thioester intermediate" evidence="5 7">
    <location>
        <position position="185"/>
    </location>
</feature>
<dbReference type="Gene3D" id="3.30.930.10">
    <property type="entry name" value="Bira Bifunctional Protein, Domain 2"/>
    <property type="match status" value="1"/>
</dbReference>
<dbReference type="Proteomes" id="UP000032946">
    <property type="component" value="Chromosome"/>
</dbReference>
<sequence>MPDDTPVAIVDTNEVYCQFYNLGLISYQQAWRWQQDLVADRINCPNLEDILILLEHPPVYTLGQGASSEFLKFDPHKSEYELYRVERGGEVTYHCPGQLVGYPILNLRRHQMDLHWYLRQLEEVLIRTIRVWGIESQRIEGLTGVWVGETKVAAIGIKVSRWITMHGFALNVCPDLTGFKAIVPCGISDFPVGSLAELVPDISIEQVRDVLAACFAEVFGVTLKLTREEKAPGTIAIT</sequence>
<accession>A0A9P1KCE3</accession>
<dbReference type="CDD" id="cd16444">
    <property type="entry name" value="LipB"/>
    <property type="match status" value="1"/>
</dbReference>
<dbReference type="PIRSF" id="PIRSF016262">
    <property type="entry name" value="LPLase"/>
    <property type="match status" value="1"/>
</dbReference>
<dbReference type="InterPro" id="IPR020605">
    <property type="entry name" value="Octanoyltransferase_CS"/>
</dbReference>
<dbReference type="HAMAP" id="MF_00013">
    <property type="entry name" value="LipB"/>
    <property type="match status" value="1"/>
</dbReference>
<evidence type="ECO:0000256" key="3">
    <source>
        <dbReference type="ARBA" id="ARBA00023315"/>
    </source>
</evidence>
<dbReference type="EC" id="2.3.1.181" evidence="5 6"/>
<dbReference type="RefSeq" id="WP_008049224.1">
    <property type="nucleotide sequence ID" value="NZ_FO818640.1"/>
</dbReference>
<evidence type="ECO:0000313" key="11">
    <source>
        <dbReference type="EMBL" id="CDM93870.1"/>
    </source>
</evidence>
<dbReference type="InterPro" id="IPR000544">
    <property type="entry name" value="Octanoyltransferase"/>
</dbReference>
<dbReference type="SUPFAM" id="SSF55681">
    <property type="entry name" value="Class II aaRS and biotin synthetases"/>
    <property type="match status" value="1"/>
</dbReference>
<evidence type="ECO:0000256" key="4">
    <source>
        <dbReference type="ARBA" id="ARBA00024732"/>
    </source>
</evidence>
<dbReference type="NCBIfam" id="TIGR00214">
    <property type="entry name" value="lipB"/>
    <property type="match status" value="1"/>
</dbReference>
<evidence type="ECO:0000256" key="5">
    <source>
        <dbReference type="HAMAP-Rule" id="MF_00013"/>
    </source>
</evidence>
<evidence type="ECO:0000256" key="1">
    <source>
        <dbReference type="ARBA" id="ARBA00004821"/>
    </source>
</evidence>
<dbReference type="GO" id="GO:0005737">
    <property type="term" value="C:cytoplasm"/>
    <property type="evidence" value="ECO:0007669"/>
    <property type="project" value="UniProtKB-SubCell"/>
</dbReference>
<dbReference type="PANTHER" id="PTHR10993:SF7">
    <property type="entry name" value="LIPOYLTRANSFERASE 2, MITOCHONDRIAL-RELATED"/>
    <property type="match status" value="1"/>
</dbReference>
<dbReference type="InterPro" id="IPR004143">
    <property type="entry name" value="BPL_LPL_catalytic"/>
</dbReference>
<comment type="catalytic activity">
    <reaction evidence="5 6">
        <text>octanoyl-[ACP] + L-lysyl-[protein] = N(6)-octanoyl-L-lysyl-[protein] + holo-[ACP] + H(+)</text>
        <dbReference type="Rhea" id="RHEA:17665"/>
        <dbReference type="Rhea" id="RHEA-COMP:9636"/>
        <dbReference type="Rhea" id="RHEA-COMP:9685"/>
        <dbReference type="Rhea" id="RHEA-COMP:9752"/>
        <dbReference type="Rhea" id="RHEA-COMP:9928"/>
        <dbReference type="ChEBI" id="CHEBI:15378"/>
        <dbReference type="ChEBI" id="CHEBI:29969"/>
        <dbReference type="ChEBI" id="CHEBI:64479"/>
        <dbReference type="ChEBI" id="CHEBI:78463"/>
        <dbReference type="ChEBI" id="CHEBI:78809"/>
        <dbReference type="EC" id="2.3.1.181"/>
    </reaction>
</comment>
<dbReference type="EMBL" id="FO818640">
    <property type="protein sequence ID" value="CDM93870.1"/>
    <property type="molecule type" value="Genomic_DNA"/>
</dbReference>
<organism evidence="11 12">
    <name type="scientific">Limnospira indica PCC 8005</name>
    <dbReference type="NCBI Taxonomy" id="376219"/>
    <lineage>
        <taxon>Bacteria</taxon>
        <taxon>Bacillati</taxon>
        <taxon>Cyanobacteriota</taxon>
        <taxon>Cyanophyceae</taxon>
        <taxon>Oscillatoriophycideae</taxon>
        <taxon>Oscillatoriales</taxon>
        <taxon>Sirenicapillariaceae</taxon>
        <taxon>Limnospira</taxon>
    </lineage>
</organism>
<dbReference type="NCBIfam" id="NF010925">
    <property type="entry name" value="PRK14345.1"/>
    <property type="match status" value="1"/>
</dbReference>
<reference evidence="11 12" key="1">
    <citation type="submission" date="2014-02" db="EMBL/GenBank/DDBJ databases">
        <authorList>
            <person name="Genoscope - CEA"/>
        </authorList>
    </citation>
    <scope>NUCLEOTIDE SEQUENCE [LARGE SCALE GENOMIC DNA]</scope>
    <source>
        <strain evidence="11 12">PCC 8005</strain>
    </source>
</reference>
<dbReference type="FunFam" id="3.30.930.10:FF:000035">
    <property type="entry name" value="Putative lipoyltransferase 2, mitochondrial"/>
    <property type="match status" value="1"/>
</dbReference>
<evidence type="ECO:0000256" key="7">
    <source>
        <dbReference type="PIRSR" id="PIRSR016262-1"/>
    </source>
</evidence>
<comment type="similarity">
    <text evidence="5 6">Belongs to the LipB family.</text>
</comment>
<comment type="pathway">
    <text evidence="1 5 6">Protein modification; protein lipoylation via endogenous pathway; protein N(6)-(lipoyl)lysine from octanoyl-[acyl-carrier-protein]: step 1/2.</text>
</comment>
<feature type="binding site" evidence="5 8">
    <location>
        <begin position="167"/>
        <end position="169"/>
    </location>
    <ligand>
        <name>substrate</name>
    </ligand>
</feature>
<evidence type="ECO:0000256" key="8">
    <source>
        <dbReference type="PIRSR" id="PIRSR016262-2"/>
    </source>
</evidence>
<keyword evidence="2 5" id="KW-0808">Transferase</keyword>
<feature type="binding site" evidence="5 8">
    <location>
        <begin position="154"/>
        <end position="156"/>
    </location>
    <ligand>
        <name>substrate</name>
    </ligand>
</feature>
<keyword evidence="3 5" id="KW-0012">Acyltransferase</keyword>
<feature type="domain" description="BPL/LPL catalytic" evidence="10">
    <location>
        <begin position="45"/>
        <end position="223"/>
    </location>
</feature>
<dbReference type="AlphaFoldDB" id="A0A9P1KCE3"/>
<keyword evidence="5" id="KW-0963">Cytoplasm</keyword>
<keyword evidence="12" id="KW-1185">Reference proteome</keyword>
<gene>
    <name evidence="5 11" type="primary">lipB</name>
    <name evidence="11" type="ORF">ARTHRO_11544</name>
</gene>
<proteinExistence type="inferred from homology"/>
<name>A0A9P1KCE3_9CYAN</name>
<comment type="miscellaneous">
    <text evidence="5">In the reaction, the free carboxyl group of octanoic acid is attached via an amide linkage to the epsilon-amino group of a specific lysine residue of lipoyl domains of lipoate-dependent enzymes.</text>
</comment>
<protein>
    <recommendedName>
        <fullName evidence="5 6">Octanoyltransferase</fullName>
        <ecNumber evidence="5 6">2.3.1.181</ecNumber>
    </recommendedName>
    <alternativeName>
        <fullName evidence="5">Lipoate-protein ligase B</fullName>
    </alternativeName>
    <alternativeName>
        <fullName evidence="5">Lipoyl/octanoyl transferase</fullName>
    </alternativeName>
    <alternativeName>
        <fullName evidence="5">Octanoyl-[acyl-carrier-protein]-protein N-octanoyltransferase</fullName>
    </alternativeName>
</protein>
<dbReference type="PROSITE" id="PS01313">
    <property type="entry name" value="LIPB"/>
    <property type="match status" value="1"/>
</dbReference>